<sequence>MALYAVPQAIVYRSWAAGAAASGGTTTRRLLLRNSDPSQSISFRLTLPSSAALRVSGACVKRATFDNISSVDLPPGGTEVLVVELLHDAAASDGRAEIIDELLLRTHGETVHVPLVALRDDKVPKGGEPAERRSAPSAHEHWDEDNSDDDDRPICSSHGRPSSRPSSAAGAATRQRGSIEELRDARKALAEGTYFVLSGTVHDSRGRELGPVREVLGDEYAEEPAAGARHADADVDDDASYAGGTEEWPFADHATGRGRKGGGGSIRDAAALGALHNAGLTELRKVLCDADGEENGTATRTELLRGPWVPGGVNSLPSAVELAATKGGTIKGGGNVVRSSAPKSKLSAAEMEDNWAKLS</sequence>
<feature type="region of interest" description="Disordered" evidence="1">
    <location>
        <begin position="330"/>
        <end position="359"/>
    </location>
</feature>
<reference evidence="3" key="1">
    <citation type="journal article" date="2015" name="PLoS Genet.">
        <title>Genome Sequence and Transcriptome Analyses of Chrysochromulina tobin: Metabolic Tools for Enhanced Algal Fitness in the Prominent Order Prymnesiales (Haptophyceae).</title>
        <authorList>
            <person name="Hovde B.T."/>
            <person name="Deodato C.R."/>
            <person name="Hunsperger H.M."/>
            <person name="Ryken S.A."/>
            <person name="Yost W."/>
            <person name="Jha R.K."/>
            <person name="Patterson J."/>
            <person name="Monnat R.J. Jr."/>
            <person name="Barlow S.B."/>
            <person name="Starkenburg S.R."/>
            <person name="Cattolico R.A."/>
        </authorList>
    </citation>
    <scope>NUCLEOTIDE SEQUENCE</scope>
    <source>
        <strain evidence="3">CCMP291</strain>
    </source>
</reference>
<proteinExistence type="predicted"/>
<feature type="region of interest" description="Disordered" evidence="1">
    <location>
        <begin position="119"/>
        <end position="178"/>
    </location>
</feature>
<accession>A0A0M0JDK2</accession>
<evidence type="ECO:0000313" key="3">
    <source>
        <dbReference type="Proteomes" id="UP000037460"/>
    </source>
</evidence>
<feature type="compositionally biased region" description="Basic and acidic residues" evidence="1">
    <location>
        <begin position="119"/>
        <end position="144"/>
    </location>
</feature>
<feature type="compositionally biased region" description="Low complexity" evidence="1">
    <location>
        <begin position="156"/>
        <end position="172"/>
    </location>
</feature>
<evidence type="ECO:0000313" key="2">
    <source>
        <dbReference type="EMBL" id="KOO24669.1"/>
    </source>
</evidence>
<name>A0A0M0JDK2_9EUKA</name>
<dbReference type="EMBL" id="JWZX01003070">
    <property type="protein sequence ID" value="KOO24669.1"/>
    <property type="molecule type" value="Genomic_DNA"/>
</dbReference>
<dbReference type="Proteomes" id="UP000037460">
    <property type="component" value="Unassembled WGS sequence"/>
</dbReference>
<dbReference type="AlphaFoldDB" id="A0A0M0JDK2"/>
<protein>
    <submittedName>
        <fullName evidence="2">Uncharacterized protein</fullName>
    </submittedName>
</protein>
<comment type="caution">
    <text evidence="2">The sequence shown here is derived from an EMBL/GenBank/DDBJ whole genome shotgun (WGS) entry which is preliminary data.</text>
</comment>
<organism evidence="2 3">
    <name type="scientific">Chrysochromulina tobinii</name>
    <dbReference type="NCBI Taxonomy" id="1460289"/>
    <lineage>
        <taxon>Eukaryota</taxon>
        <taxon>Haptista</taxon>
        <taxon>Haptophyta</taxon>
        <taxon>Prymnesiophyceae</taxon>
        <taxon>Prymnesiales</taxon>
        <taxon>Chrysochromulinaceae</taxon>
        <taxon>Chrysochromulina</taxon>
    </lineage>
</organism>
<evidence type="ECO:0000256" key="1">
    <source>
        <dbReference type="SAM" id="MobiDB-lite"/>
    </source>
</evidence>
<gene>
    <name evidence="2" type="ORF">Ctob_001891</name>
</gene>
<keyword evidence="3" id="KW-1185">Reference proteome</keyword>